<evidence type="ECO:0000313" key="2">
    <source>
        <dbReference type="Proteomes" id="UP000256503"/>
    </source>
</evidence>
<dbReference type="EMBL" id="CP031146">
    <property type="protein sequence ID" value="AXM98878.1"/>
    <property type="molecule type" value="Genomic_DNA"/>
</dbReference>
<protein>
    <recommendedName>
        <fullName evidence="3">Flagellar protein FliT</fullName>
    </recommendedName>
</protein>
<accession>A0AAD0VVR9</accession>
<evidence type="ECO:0008006" key="3">
    <source>
        <dbReference type="Google" id="ProtNLM"/>
    </source>
</evidence>
<evidence type="ECO:0000313" key="1">
    <source>
        <dbReference type="EMBL" id="AXM98878.1"/>
    </source>
</evidence>
<reference evidence="1 2" key="1">
    <citation type="submission" date="2018-07" db="EMBL/GenBank/DDBJ databases">
        <title>Complete genome sequence of a Pseudomonas plecoglossicida strain pathogenic to the marine fish, Larimichthys crocea.</title>
        <authorList>
            <person name="Tao Z."/>
        </authorList>
    </citation>
    <scope>NUCLEOTIDE SEQUENCE [LARGE SCALE GENOMIC DNA]</scope>
    <source>
        <strain evidence="1 2">XSDHY-P</strain>
    </source>
</reference>
<organism evidence="1 2">
    <name type="scientific">Pseudomonas plecoglossicida</name>
    <dbReference type="NCBI Taxonomy" id="70775"/>
    <lineage>
        <taxon>Bacteria</taxon>
        <taxon>Pseudomonadati</taxon>
        <taxon>Pseudomonadota</taxon>
        <taxon>Gammaproteobacteria</taxon>
        <taxon>Pseudomonadales</taxon>
        <taxon>Pseudomonadaceae</taxon>
        <taxon>Pseudomonas</taxon>
    </lineage>
</organism>
<proteinExistence type="predicted"/>
<name>A0AAD0VVR9_PSEDL</name>
<sequence length="105" mass="11809">MLPENDRNRLALLQSRLGQLWLARDWAAIGELDGVIRLELQQLQGRGAIAGEVVSQLALFRQRYTQVLEAGRVESERLRSVLNRHIEHSEGRTAYFLAGSDQGVA</sequence>
<dbReference type="RefSeq" id="WP_016393570.1">
    <property type="nucleotide sequence ID" value="NZ_BSOM01000002.1"/>
</dbReference>
<gene>
    <name evidence="1" type="ORF">DVB73_25300</name>
</gene>
<dbReference type="AlphaFoldDB" id="A0AAD0VVR9"/>
<dbReference type="Proteomes" id="UP000256503">
    <property type="component" value="Chromosome"/>
</dbReference>
<dbReference type="GeneID" id="49616747"/>